<dbReference type="Proteomes" id="UP001056120">
    <property type="component" value="Linkage Group LG29"/>
</dbReference>
<reference evidence="2" key="1">
    <citation type="journal article" date="2022" name="Mol. Ecol. Resour.">
        <title>The genomes of chicory, endive, great burdock and yacon provide insights into Asteraceae palaeo-polyploidization history and plant inulin production.</title>
        <authorList>
            <person name="Fan W."/>
            <person name="Wang S."/>
            <person name="Wang H."/>
            <person name="Wang A."/>
            <person name="Jiang F."/>
            <person name="Liu H."/>
            <person name="Zhao H."/>
            <person name="Xu D."/>
            <person name="Zhang Y."/>
        </authorList>
    </citation>
    <scope>NUCLEOTIDE SEQUENCE [LARGE SCALE GENOMIC DNA]</scope>
    <source>
        <strain evidence="2">cv. Yunnan</strain>
    </source>
</reference>
<name>A0ACB8XZG6_9ASTR</name>
<evidence type="ECO:0000313" key="1">
    <source>
        <dbReference type="EMBL" id="KAI3675410.1"/>
    </source>
</evidence>
<keyword evidence="2" id="KW-1185">Reference proteome</keyword>
<reference evidence="1 2" key="2">
    <citation type="journal article" date="2022" name="Mol. Ecol. Resour.">
        <title>The genomes of chicory, endive, great burdock and yacon provide insights into Asteraceae paleo-polyploidization history and plant inulin production.</title>
        <authorList>
            <person name="Fan W."/>
            <person name="Wang S."/>
            <person name="Wang H."/>
            <person name="Wang A."/>
            <person name="Jiang F."/>
            <person name="Liu H."/>
            <person name="Zhao H."/>
            <person name="Xu D."/>
            <person name="Zhang Y."/>
        </authorList>
    </citation>
    <scope>NUCLEOTIDE SEQUENCE [LARGE SCALE GENOMIC DNA]</scope>
    <source>
        <strain evidence="2">cv. Yunnan</strain>
        <tissue evidence="1">Leaves</tissue>
    </source>
</reference>
<accession>A0ACB8XZG6</accession>
<proteinExistence type="predicted"/>
<comment type="caution">
    <text evidence="1">The sequence shown here is derived from an EMBL/GenBank/DDBJ whole genome shotgun (WGS) entry which is preliminary data.</text>
</comment>
<sequence length="861" mass="96068">MNLHCNCTPHRTTDPSPSNTTFRCCKFDLLETGVTFWDDFEFKMMECLRNTLDRRIQFYEDEMHKLNEQRFMPAWSFFKNADEQREFGGKEHGDDQSAILSRNNKQLTQIVLDTSFREFEFQQYLFACQAKLLFNLHRPFDVASRGFSFVVSFSEALALHESNLPFCMREVWVLTSCLNLLNATADHYRDGQVAHDIEREYYRIRGELFTLSRVKKKNLELSKGAADSYYHAWWKRHGVVFDGEIASVYFKHKNYDQAANSYEKVCALYTSEGWQDLLADVLPNLAECQKILDDKPGYLSSCVRLLSLEKNLFLTKERQAFQSELVRLAHSEMDDPVPLDVSSLITYSGHSGPPVELCDGDPGSLSVTLWSEFPDDITLESLSLTLTATNNADERVKAIKSSDVTILNTGRNTIALLLPPQKPGSYVLGVLTGQIGHLRFRSHGFSRGGPADSDDMSFDKPTRPILKGARLHIDVGPGLKIEESRAIEIEKYVNNDDNNNNNNSNASDTPTESSQLNFTNGSIELPDWASSIITILWIPVCAISDGLPRGTSAGVISTPRPSIANGLRTLALKLEFGVSHNQILKRTIPVHFTDPFHISTRVTDQGSDGSLFLQVILQSQVKASLTIHDVWLDLQDGFSHAGRGDGRPTSGMFPLVVPPSSKSGILFGISLGTTTTEDEEIVVHHDTIINIKYEICGDRNLGSHTPISLKTEGPEHDDVTPFLTFKSGLVLQRPVQEPLLAVAFLPLPSNGLTVGQLITFKWRLERLTSFDLENELLYEVNANSKNWMIAGRKRGHAPLSSKQGARIEISIMCVPLAAGHVRPPQLHLPNVNRANICCNPAGPHLVCVLPPPLSSSFCIPA</sequence>
<organism evidence="1 2">
    <name type="scientific">Smallanthus sonchifolius</name>
    <dbReference type="NCBI Taxonomy" id="185202"/>
    <lineage>
        <taxon>Eukaryota</taxon>
        <taxon>Viridiplantae</taxon>
        <taxon>Streptophyta</taxon>
        <taxon>Embryophyta</taxon>
        <taxon>Tracheophyta</taxon>
        <taxon>Spermatophyta</taxon>
        <taxon>Magnoliopsida</taxon>
        <taxon>eudicotyledons</taxon>
        <taxon>Gunneridae</taxon>
        <taxon>Pentapetalae</taxon>
        <taxon>asterids</taxon>
        <taxon>campanulids</taxon>
        <taxon>Asterales</taxon>
        <taxon>Asteraceae</taxon>
        <taxon>Asteroideae</taxon>
        <taxon>Heliantheae alliance</taxon>
        <taxon>Millerieae</taxon>
        <taxon>Smallanthus</taxon>
    </lineage>
</organism>
<gene>
    <name evidence="1" type="ORF">L1987_85000</name>
</gene>
<evidence type="ECO:0000313" key="2">
    <source>
        <dbReference type="Proteomes" id="UP001056120"/>
    </source>
</evidence>
<protein>
    <submittedName>
        <fullName evidence="1">Uncharacterized protein</fullName>
    </submittedName>
</protein>
<dbReference type="EMBL" id="CM042046">
    <property type="protein sequence ID" value="KAI3675410.1"/>
    <property type="molecule type" value="Genomic_DNA"/>
</dbReference>